<proteinExistence type="predicted"/>
<evidence type="ECO:0000313" key="1">
    <source>
        <dbReference type="EMBL" id="MDQ0268313.1"/>
    </source>
</evidence>
<dbReference type="Proteomes" id="UP001238088">
    <property type="component" value="Unassembled WGS sequence"/>
</dbReference>
<dbReference type="EMBL" id="JAUSUB010000001">
    <property type="protein sequence ID" value="MDQ0268313.1"/>
    <property type="molecule type" value="Genomic_DNA"/>
</dbReference>
<organism evidence="1 2">
    <name type="scientific">Cytobacillus purgationiresistens</name>
    <dbReference type="NCBI Taxonomy" id="863449"/>
    <lineage>
        <taxon>Bacteria</taxon>
        <taxon>Bacillati</taxon>
        <taxon>Bacillota</taxon>
        <taxon>Bacilli</taxon>
        <taxon>Bacillales</taxon>
        <taxon>Bacillaceae</taxon>
        <taxon>Cytobacillus</taxon>
    </lineage>
</organism>
<reference evidence="1 2" key="1">
    <citation type="submission" date="2023-07" db="EMBL/GenBank/DDBJ databases">
        <title>Genomic Encyclopedia of Type Strains, Phase IV (KMG-IV): sequencing the most valuable type-strain genomes for metagenomic binning, comparative biology and taxonomic classification.</title>
        <authorList>
            <person name="Goeker M."/>
        </authorList>
    </citation>
    <scope>NUCLEOTIDE SEQUENCE [LARGE SCALE GENOMIC DNA]</scope>
    <source>
        <strain evidence="1 2">DSM 23494</strain>
    </source>
</reference>
<keyword evidence="2" id="KW-1185">Reference proteome</keyword>
<comment type="caution">
    <text evidence="1">The sequence shown here is derived from an EMBL/GenBank/DDBJ whole genome shotgun (WGS) entry which is preliminary data.</text>
</comment>
<accession>A0ABU0AAP3</accession>
<evidence type="ECO:0000313" key="2">
    <source>
        <dbReference type="Proteomes" id="UP001238088"/>
    </source>
</evidence>
<dbReference type="RefSeq" id="WP_307470969.1">
    <property type="nucleotide sequence ID" value="NZ_JAUSUB010000001.1"/>
</dbReference>
<sequence length="188" mass="22097">MKRSETALRQLLAHNKFNIPIESFLVFVNPEFTLLQAPLNEKIILPTQLPRFLNKLNQQSPKTFIHSNLSAQLTSLRISENRFSRIPSYKYSDLQKGITCPSCRSFMHPENSKIHWSTCSYFEKKEQGLFRSIQDFYLLFPQTKIMTNMIYDWCGGTCSKKFIRNRLKTSFELLGRTQKAFYGPKHME</sequence>
<protein>
    <recommendedName>
        <fullName evidence="3">NERD domain-containing protein</fullName>
    </recommendedName>
</protein>
<evidence type="ECO:0008006" key="3">
    <source>
        <dbReference type="Google" id="ProtNLM"/>
    </source>
</evidence>
<gene>
    <name evidence="1" type="ORF">J2S17_000182</name>
</gene>
<name>A0ABU0AAP3_9BACI</name>